<evidence type="ECO:0000313" key="6">
    <source>
        <dbReference type="Proteomes" id="UP000789901"/>
    </source>
</evidence>
<feature type="region of interest" description="Disordered" evidence="3">
    <location>
        <begin position="384"/>
        <end position="403"/>
    </location>
</feature>
<evidence type="ECO:0000313" key="5">
    <source>
        <dbReference type="EMBL" id="CAG8756426.1"/>
    </source>
</evidence>
<gene>
    <name evidence="5" type="ORF">GMARGA_LOCUS16965</name>
</gene>
<reference evidence="5 6" key="1">
    <citation type="submission" date="2021-06" db="EMBL/GenBank/DDBJ databases">
        <authorList>
            <person name="Kallberg Y."/>
            <person name="Tangrot J."/>
            <person name="Rosling A."/>
        </authorList>
    </citation>
    <scope>NUCLEOTIDE SEQUENCE [LARGE SCALE GENOMIC DNA]</scope>
    <source>
        <strain evidence="5 6">120-4 pot B 10/14</strain>
    </source>
</reference>
<feature type="domain" description="RecQ mediated genome instability protein 1 OB-fold" evidence="4">
    <location>
        <begin position="82"/>
        <end position="208"/>
    </location>
</feature>
<dbReference type="InterPro" id="IPR042470">
    <property type="entry name" value="RMI1_N_C_sf"/>
</dbReference>
<comment type="caution">
    <text evidence="5">The sequence shown here is derived from an EMBL/GenBank/DDBJ whole genome shotgun (WGS) entry which is preliminary data.</text>
</comment>
<sequence>DDLQKLALKNKNFFHANNKNLRVMTLSSIKSQFETLHNVYLQDTWLQQHLENANLDNQRLYQAIYNEFLDSDLNKSMKPHLPPLIEDKHKIIIGEHQPIILQIADIFEVGVSAQSLLDVVNSYLSGSMKQGHKYNDLSDRQYESIQFPRGMLKFQLTDGYQSVDAIEYKPLSNLNLLTPIGIKISVSQALILRGVLLLGPENVTVLGGFTGEHRSINAIRICLLKQLGLPITDCSQEIQPNQEPESTNEDQRTQSNINPTDLITSNNTSTHSLSSQNEPFISLTSNATITESTSNATITESTSNATITESQSESQSKQNTLFQDNGGEMFMDDDLFNENVVWLNDSFIEEAHNTLHSPTSSPPILSSCDISPTEKTLCLSMLSQDSDELPSEDEAIASFSNKK</sequence>
<organism evidence="5 6">
    <name type="scientific">Gigaspora margarita</name>
    <dbReference type="NCBI Taxonomy" id="4874"/>
    <lineage>
        <taxon>Eukaryota</taxon>
        <taxon>Fungi</taxon>
        <taxon>Fungi incertae sedis</taxon>
        <taxon>Mucoromycota</taxon>
        <taxon>Glomeromycotina</taxon>
        <taxon>Glomeromycetes</taxon>
        <taxon>Diversisporales</taxon>
        <taxon>Gigasporaceae</taxon>
        <taxon>Gigaspora</taxon>
    </lineage>
</organism>
<dbReference type="InterPro" id="IPR013894">
    <property type="entry name" value="RMI1_OB"/>
</dbReference>
<feature type="region of interest" description="Disordered" evidence="3">
    <location>
        <begin position="237"/>
        <end position="277"/>
    </location>
</feature>
<dbReference type="Proteomes" id="UP000789901">
    <property type="component" value="Unassembled WGS sequence"/>
</dbReference>
<proteinExistence type="inferred from homology"/>
<feature type="compositionally biased region" description="Polar residues" evidence="3">
    <location>
        <begin position="253"/>
        <end position="263"/>
    </location>
</feature>
<dbReference type="SMART" id="SM01161">
    <property type="entry name" value="DUF1767"/>
    <property type="match status" value="1"/>
</dbReference>
<evidence type="ECO:0000259" key="4">
    <source>
        <dbReference type="Pfam" id="PF08585"/>
    </source>
</evidence>
<feature type="compositionally biased region" description="Acidic residues" evidence="3">
    <location>
        <begin position="385"/>
        <end position="395"/>
    </location>
</feature>
<feature type="compositionally biased region" description="Low complexity" evidence="3">
    <location>
        <begin position="264"/>
        <end position="277"/>
    </location>
</feature>
<dbReference type="EMBL" id="CAJVQB010012562">
    <property type="protein sequence ID" value="CAG8756426.1"/>
    <property type="molecule type" value="Genomic_DNA"/>
</dbReference>
<dbReference type="Gene3D" id="2.40.50.770">
    <property type="entry name" value="RecQ-mediated genome instability protein Rmi1, C-terminal domain"/>
    <property type="match status" value="1"/>
</dbReference>
<dbReference type="PANTHER" id="PTHR14790">
    <property type="entry name" value="RECQ-MEDIATED GENOME INSTABILITY PROTEIN 1 RMI1"/>
    <property type="match status" value="1"/>
</dbReference>
<comment type="similarity">
    <text evidence="1">Belongs to the RMI1 family.</text>
</comment>
<feature type="region of interest" description="Disordered" evidence="3">
    <location>
        <begin position="292"/>
        <end position="318"/>
    </location>
</feature>
<evidence type="ECO:0000256" key="3">
    <source>
        <dbReference type="SAM" id="MobiDB-lite"/>
    </source>
</evidence>
<keyword evidence="6" id="KW-1185">Reference proteome</keyword>
<protein>
    <recommendedName>
        <fullName evidence="2">RecQ-mediated genome instability protein 1</fullName>
    </recommendedName>
</protein>
<dbReference type="Pfam" id="PF08585">
    <property type="entry name" value="RMI1_N_C"/>
    <property type="match status" value="1"/>
</dbReference>
<evidence type="ECO:0000256" key="1">
    <source>
        <dbReference type="ARBA" id="ARBA00006395"/>
    </source>
</evidence>
<feature type="non-terminal residue" evidence="5">
    <location>
        <position position="1"/>
    </location>
</feature>
<accession>A0ABN7VCE2</accession>
<dbReference type="PANTHER" id="PTHR14790:SF15">
    <property type="entry name" value="RECQ-MEDIATED GENOME INSTABILITY PROTEIN 1"/>
    <property type="match status" value="1"/>
</dbReference>
<evidence type="ECO:0000256" key="2">
    <source>
        <dbReference type="ARBA" id="ARBA00018987"/>
    </source>
</evidence>
<name>A0ABN7VCE2_GIGMA</name>